<dbReference type="InterPro" id="IPR037401">
    <property type="entry name" value="SnoaL-like"/>
</dbReference>
<dbReference type="AlphaFoldDB" id="A0A5J5JYD9"/>
<dbReference type="PANTHER" id="PTHR41252">
    <property type="entry name" value="BLR2505 PROTEIN"/>
    <property type="match status" value="1"/>
</dbReference>
<dbReference type="Gene3D" id="3.10.450.50">
    <property type="match status" value="1"/>
</dbReference>
<dbReference type="Pfam" id="PF12680">
    <property type="entry name" value="SnoaL_2"/>
    <property type="match status" value="1"/>
</dbReference>
<comment type="caution">
    <text evidence="2">The sequence shown here is derived from an EMBL/GenBank/DDBJ whole genome shotgun (WGS) entry which is preliminary data.</text>
</comment>
<evidence type="ECO:0000259" key="1">
    <source>
        <dbReference type="Pfam" id="PF12680"/>
    </source>
</evidence>
<dbReference type="RefSeq" id="WP_150936619.1">
    <property type="nucleotide sequence ID" value="NZ_VYTZ01000009.1"/>
</dbReference>
<evidence type="ECO:0000313" key="2">
    <source>
        <dbReference type="EMBL" id="KAA9376078.1"/>
    </source>
</evidence>
<feature type="domain" description="SnoaL-like" evidence="1">
    <location>
        <begin position="17"/>
        <end position="123"/>
    </location>
</feature>
<name>A0A5J5JYD9_9ACTN</name>
<dbReference type="Proteomes" id="UP000327011">
    <property type="component" value="Unassembled WGS sequence"/>
</dbReference>
<gene>
    <name evidence="2" type="ORF">F5972_25555</name>
</gene>
<protein>
    <submittedName>
        <fullName evidence="2">Nuclear transport factor 2 family protein</fullName>
    </submittedName>
</protein>
<accession>A0A5J5JYD9</accession>
<dbReference type="PANTHER" id="PTHR41252:SF1">
    <property type="entry name" value="BLR2505 PROTEIN"/>
    <property type="match status" value="1"/>
</dbReference>
<dbReference type="InterPro" id="IPR032710">
    <property type="entry name" value="NTF2-like_dom_sf"/>
</dbReference>
<organism evidence="2 3">
    <name type="scientific">Microbispora cellulosiformans</name>
    <dbReference type="NCBI Taxonomy" id="2614688"/>
    <lineage>
        <taxon>Bacteria</taxon>
        <taxon>Bacillati</taxon>
        <taxon>Actinomycetota</taxon>
        <taxon>Actinomycetes</taxon>
        <taxon>Streptosporangiales</taxon>
        <taxon>Streptosporangiaceae</taxon>
        <taxon>Microbispora</taxon>
    </lineage>
</organism>
<proteinExistence type="predicted"/>
<dbReference type="CDD" id="cd00531">
    <property type="entry name" value="NTF2_like"/>
    <property type="match status" value="1"/>
</dbReference>
<keyword evidence="3" id="KW-1185">Reference proteome</keyword>
<evidence type="ECO:0000313" key="3">
    <source>
        <dbReference type="Proteomes" id="UP000327011"/>
    </source>
</evidence>
<dbReference type="EMBL" id="VYTZ01000009">
    <property type="protein sequence ID" value="KAA9376078.1"/>
    <property type="molecule type" value="Genomic_DNA"/>
</dbReference>
<reference evidence="2 3" key="1">
    <citation type="submission" date="2019-09" db="EMBL/GenBank/DDBJ databases">
        <title>Screening of Novel Bioactive Compounds from Soil-Associated.</title>
        <authorList>
            <person name="Gong X."/>
        </authorList>
    </citation>
    <scope>NUCLEOTIDE SEQUENCE [LARGE SCALE GENOMIC DNA]</scope>
    <source>
        <strain evidence="2 3">Gxj-6</strain>
    </source>
</reference>
<dbReference type="SUPFAM" id="SSF54427">
    <property type="entry name" value="NTF2-like"/>
    <property type="match status" value="1"/>
</dbReference>
<sequence>MSAQSEKAQAENNAGVVRDFYDALGRGDLEAAGAFLTDDSVLHVPGKSANTGDYAGREAVIGFVIKAATLSQGTLKLHVHRVLADDEAAVALATYTATRPDREVPLENNLAHVITMRDGRIAESWLHSRDQYEVDAFWGE</sequence>